<dbReference type="Proteomes" id="UP001152888">
    <property type="component" value="Unassembled WGS sequence"/>
</dbReference>
<evidence type="ECO:0000313" key="2">
    <source>
        <dbReference type="Proteomes" id="UP001152888"/>
    </source>
</evidence>
<protein>
    <recommendedName>
        <fullName evidence="3">DUF4371 domain-containing protein</fullName>
    </recommendedName>
</protein>
<evidence type="ECO:0000313" key="1">
    <source>
        <dbReference type="EMBL" id="CAH1986939.1"/>
    </source>
</evidence>
<dbReference type="EMBL" id="CAKOFQ010007008">
    <property type="protein sequence ID" value="CAH1986939.1"/>
    <property type="molecule type" value="Genomic_DNA"/>
</dbReference>
<keyword evidence="2" id="KW-1185">Reference proteome</keyword>
<dbReference type="SUPFAM" id="SSF53098">
    <property type="entry name" value="Ribonuclease H-like"/>
    <property type="match status" value="1"/>
</dbReference>
<dbReference type="PANTHER" id="PTHR37162:SF1">
    <property type="entry name" value="BED-TYPE DOMAIN-CONTAINING PROTEIN"/>
    <property type="match status" value="1"/>
</dbReference>
<dbReference type="AlphaFoldDB" id="A0A9P0PHY9"/>
<sequence>MYQPAWLADPRRWFLTAFLKANYRTMPKPQYTQKFRNAWLKDPSLKEWLLVIDSTLGREAKCKFCSKILTSRYADLKSHGESKKHKENASVFSGRSLQGKVQQKIPFTAVTDQEDTKSAEGRLALFIAQHSSINISDHLIDMCKKAFINCSVSKNMQMHRTKCSNLIKNVLSPHFVRELCEDIGNSPFSILLDESTDITVDKYLGCTIIYFSYKTKQIVNSFLDLVELENCDANAIVDAVLETLKNLNSNLANLKGIGTDIASVMVGINNAVYAKLKERVPNLILIRCVCRSLQLAVTAAAKECLPRNLEFLIRETYNWFQHSSSRQIKYRQLYVYNTINEGNDPLKITGMSATRWLSIESAVTRIFDQWVELKTHFSIVKDSDKCYTAQMLYEMYKDDTNYAFICFPKPILGEVQRVNKAFEAKNAESCKQPFQIILR</sequence>
<dbReference type="OrthoDB" id="6779154at2759"/>
<proteinExistence type="predicted"/>
<accession>A0A9P0PHY9</accession>
<reference evidence="1" key="1">
    <citation type="submission" date="2022-03" db="EMBL/GenBank/DDBJ databases">
        <authorList>
            <person name="Sayadi A."/>
        </authorList>
    </citation>
    <scope>NUCLEOTIDE SEQUENCE</scope>
</reference>
<evidence type="ECO:0008006" key="3">
    <source>
        <dbReference type="Google" id="ProtNLM"/>
    </source>
</evidence>
<gene>
    <name evidence="1" type="ORF">ACAOBT_LOCUS17549</name>
</gene>
<dbReference type="InterPro" id="IPR012337">
    <property type="entry name" value="RNaseH-like_sf"/>
</dbReference>
<comment type="caution">
    <text evidence="1">The sequence shown here is derived from an EMBL/GenBank/DDBJ whole genome shotgun (WGS) entry which is preliminary data.</text>
</comment>
<organism evidence="1 2">
    <name type="scientific">Acanthoscelides obtectus</name>
    <name type="common">Bean weevil</name>
    <name type="synonym">Bruchus obtectus</name>
    <dbReference type="NCBI Taxonomy" id="200917"/>
    <lineage>
        <taxon>Eukaryota</taxon>
        <taxon>Metazoa</taxon>
        <taxon>Ecdysozoa</taxon>
        <taxon>Arthropoda</taxon>
        <taxon>Hexapoda</taxon>
        <taxon>Insecta</taxon>
        <taxon>Pterygota</taxon>
        <taxon>Neoptera</taxon>
        <taxon>Endopterygota</taxon>
        <taxon>Coleoptera</taxon>
        <taxon>Polyphaga</taxon>
        <taxon>Cucujiformia</taxon>
        <taxon>Chrysomeloidea</taxon>
        <taxon>Chrysomelidae</taxon>
        <taxon>Bruchinae</taxon>
        <taxon>Bruchini</taxon>
        <taxon>Acanthoscelides</taxon>
    </lineage>
</organism>
<dbReference type="PANTHER" id="PTHR37162">
    <property type="entry name" value="HAT FAMILY DIMERISATION DOMAINCONTAINING PROTEIN-RELATED"/>
    <property type="match status" value="1"/>
</dbReference>
<name>A0A9P0PHY9_ACAOB</name>